<evidence type="ECO:0000313" key="3">
    <source>
        <dbReference type="Proteomes" id="UP001620597"/>
    </source>
</evidence>
<dbReference type="PANTHER" id="PTHR37805">
    <property type="entry name" value="CYTOPLASMIC PROTEIN-RELATED"/>
    <property type="match status" value="1"/>
</dbReference>
<dbReference type="RefSeq" id="WP_416207056.1">
    <property type="nucleotide sequence ID" value="NZ_JBBKTX010000024.1"/>
</dbReference>
<protein>
    <submittedName>
        <fullName evidence="2">DUF1456 family protein</fullName>
    </submittedName>
</protein>
<comment type="caution">
    <text evidence="2">The sequence shown here is derived from an EMBL/GenBank/DDBJ whole genome shotgun (WGS) entry which is preliminary data.</text>
</comment>
<proteinExistence type="predicted"/>
<accession>A0ABW8NMD1</accession>
<keyword evidence="3" id="KW-1185">Reference proteome</keyword>
<organism evidence="2 3">
    <name type="scientific">Oceanobacter antarcticus</name>
    <dbReference type="NCBI Taxonomy" id="3133425"/>
    <lineage>
        <taxon>Bacteria</taxon>
        <taxon>Pseudomonadati</taxon>
        <taxon>Pseudomonadota</taxon>
        <taxon>Gammaproteobacteria</taxon>
        <taxon>Oceanospirillales</taxon>
        <taxon>Oceanospirillaceae</taxon>
        <taxon>Oceanobacter</taxon>
    </lineage>
</organism>
<dbReference type="Pfam" id="PF07308">
    <property type="entry name" value="DUF1456"/>
    <property type="match status" value="2"/>
</dbReference>
<dbReference type="InterPro" id="IPR009921">
    <property type="entry name" value="YehS-like"/>
</dbReference>
<dbReference type="EMBL" id="JBBKTX010000024">
    <property type="protein sequence ID" value="MFK4754103.1"/>
    <property type="molecule type" value="Genomic_DNA"/>
</dbReference>
<dbReference type="PANTHER" id="PTHR37805:SF1">
    <property type="entry name" value="CYTOPLASMIC PROTEIN"/>
    <property type="match status" value="1"/>
</dbReference>
<feature type="region of interest" description="Disordered" evidence="1">
    <location>
        <begin position="151"/>
        <end position="173"/>
    </location>
</feature>
<evidence type="ECO:0000256" key="1">
    <source>
        <dbReference type="SAM" id="MobiDB-lite"/>
    </source>
</evidence>
<gene>
    <name evidence="2" type="ORF">WG929_16950</name>
</gene>
<evidence type="ECO:0000313" key="2">
    <source>
        <dbReference type="EMBL" id="MFK4754103.1"/>
    </source>
</evidence>
<dbReference type="Proteomes" id="UP001620597">
    <property type="component" value="Unassembled WGS sequence"/>
</dbReference>
<name>A0ABW8NMD1_9GAMM</name>
<reference evidence="2 3" key="1">
    <citation type="submission" date="2024-03" db="EMBL/GenBank/DDBJ databases">
        <title>High-quality draft genome sequence of Oceanobacter sp. wDCs-4.</title>
        <authorList>
            <person name="Dong C."/>
        </authorList>
    </citation>
    <scope>NUCLEOTIDE SEQUENCE [LARGE SCALE GENOMIC DNA]</scope>
    <source>
        <strain evidence="3">wDCs-4</strain>
    </source>
</reference>
<sequence>MTNNDVFRRIRYTFDLKDSLMVDIFAAADYTVTKEQVSGWLKKEGDESYREATDTDLAAFLNGFINTRRGKLDGIQPELDVRLNNNMILRKLRIALDMKAEDILETLQVVGFRLSKPELSAFFRKPGHRHYRECKDQILRNFLMGMQRQLRPGDTSEYQQDTDENTDTASDNI</sequence>